<organism evidence="1">
    <name type="scientific">Tetraodon nigroviridis</name>
    <name type="common">Spotted green pufferfish</name>
    <name type="synonym">Chelonodon nigroviridis</name>
    <dbReference type="NCBI Taxonomy" id="99883"/>
    <lineage>
        <taxon>Eukaryota</taxon>
        <taxon>Metazoa</taxon>
        <taxon>Chordata</taxon>
        <taxon>Craniata</taxon>
        <taxon>Vertebrata</taxon>
        <taxon>Euteleostomi</taxon>
        <taxon>Actinopterygii</taxon>
        <taxon>Neopterygii</taxon>
        <taxon>Teleostei</taxon>
        <taxon>Neoteleostei</taxon>
        <taxon>Acanthomorphata</taxon>
        <taxon>Eupercaria</taxon>
        <taxon>Tetraodontiformes</taxon>
        <taxon>Tetradontoidea</taxon>
        <taxon>Tetraodontidae</taxon>
        <taxon>Tetraodon</taxon>
    </lineage>
</organism>
<gene>
    <name evidence="1" type="ORF">GSTENG00035865001</name>
</gene>
<reference evidence="1" key="1">
    <citation type="journal article" date="2004" name="Nature">
        <title>Genome duplication in the teleost fish Tetraodon nigroviridis reveals the early vertebrate proto-karyotype.</title>
        <authorList>
            <person name="Jaillon O."/>
            <person name="Aury J.-M."/>
            <person name="Brunet F."/>
            <person name="Petit J.-L."/>
            <person name="Stange-Thomann N."/>
            <person name="Mauceli E."/>
            <person name="Bouneau L."/>
            <person name="Fischer C."/>
            <person name="Ozouf-Costaz C."/>
            <person name="Bernot A."/>
            <person name="Nicaud S."/>
            <person name="Jaffe D."/>
            <person name="Fisher S."/>
            <person name="Lutfalla G."/>
            <person name="Dossat C."/>
            <person name="Segurens B."/>
            <person name="Dasilva C."/>
            <person name="Salanoubat M."/>
            <person name="Levy M."/>
            <person name="Boudet N."/>
            <person name="Castellano S."/>
            <person name="Anthouard V."/>
            <person name="Jubin C."/>
            <person name="Castelli V."/>
            <person name="Katinka M."/>
            <person name="Vacherie B."/>
            <person name="Biemont C."/>
            <person name="Skalli Z."/>
            <person name="Cattolico L."/>
            <person name="Poulain J."/>
            <person name="De Berardinis V."/>
            <person name="Cruaud C."/>
            <person name="Duprat S."/>
            <person name="Brottier P."/>
            <person name="Coutanceau J.-P."/>
            <person name="Gouzy J."/>
            <person name="Parra G."/>
            <person name="Lardier G."/>
            <person name="Chapple C."/>
            <person name="McKernan K.J."/>
            <person name="McEwan P."/>
            <person name="Bosak S."/>
            <person name="Kellis M."/>
            <person name="Volff J.-N."/>
            <person name="Guigo R."/>
            <person name="Zody M.C."/>
            <person name="Mesirov J."/>
            <person name="Lindblad-Toh K."/>
            <person name="Birren B."/>
            <person name="Nusbaum C."/>
            <person name="Kahn D."/>
            <person name="Robinson-Rechavi M."/>
            <person name="Laudet V."/>
            <person name="Schachter V."/>
            <person name="Quetier F."/>
            <person name="Saurin W."/>
            <person name="Scarpelli C."/>
            <person name="Wincker P."/>
            <person name="Lander E.S."/>
            <person name="Weissenbach J."/>
            <person name="Roest Crollius H."/>
        </authorList>
    </citation>
    <scope>NUCLEOTIDE SEQUENCE [LARGE SCALE GENOMIC DNA]</scope>
</reference>
<name>Q4RE94_TETNG</name>
<dbReference type="KEGG" id="tng:GSTEN00035865G001"/>
<dbReference type="AlphaFoldDB" id="Q4RE94"/>
<dbReference type="EMBL" id="CAAE01015133">
    <property type="protein sequence ID" value="CAG13288.1"/>
    <property type="molecule type" value="Genomic_DNA"/>
</dbReference>
<comment type="caution">
    <text evidence="1">The sequence shown here is derived from an EMBL/GenBank/DDBJ whole genome shotgun (WGS) entry which is preliminary data.</text>
</comment>
<reference evidence="1" key="2">
    <citation type="submission" date="2004-02" db="EMBL/GenBank/DDBJ databases">
        <authorList>
            <consortium name="Genoscope"/>
            <consortium name="Whitehead Institute Centre for Genome Research"/>
        </authorList>
    </citation>
    <scope>NUCLEOTIDE SEQUENCE</scope>
</reference>
<proteinExistence type="predicted"/>
<evidence type="ECO:0000313" key="1">
    <source>
        <dbReference type="EMBL" id="CAG13288.1"/>
    </source>
</evidence>
<sequence>CWVSSTQEKDKCSTPPFPQPVYPALSKAIAVTIPSSLCSVAVSLPIRPSCHSAVVRKDLSGGCCRSAEKWSTRHTSYKWHEKLTTHPFFLTVQINGLKEIYLKLSGSVGANSQAIPHDLPPDPLFSGVTCRLPLVGVWCSHALNDNV</sequence>
<accession>Q4RE94</accession>
<protein>
    <submittedName>
        <fullName evidence="1">(spotted green pufferfish) hypothetical protein</fullName>
    </submittedName>
</protein>
<feature type="non-terminal residue" evidence="1">
    <location>
        <position position="147"/>
    </location>
</feature>